<dbReference type="Proteomes" id="UP000054032">
    <property type="component" value="Unassembled WGS sequence"/>
</dbReference>
<name>W6YRT1_COCMI</name>
<dbReference type="RefSeq" id="XP_007693299.1">
    <property type="nucleotide sequence ID" value="XM_007695109.1"/>
</dbReference>
<dbReference type="EMBL" id="KI964189">
    <property type="protein sequence ID" value="EUC40183.1"/>
    <property type="molecule type" value="Genomic_DNA"/>
</dbReference>
<sequence>MRKPNAVAIANNCSQSQGSISKVESCTCPSTTSYEPISLTMCQDTTLSRPSVSRHSYYAKRDQIGFDSIYYTFSTFHARGENRILRLMFIVL</sequence>
<dbReference type="GeneID" id="19119437"/>
<organism evidence="1 2">
    <name type="scientific">Bipolaris oryzae ATCC 44560</name>
    <dbReference type="NCBI Taxonomy" id="930090"/>
    <lineage>
        <taxon>Eukaryota</taxon>
        <taxon>Fungi</taxon>
        <taxon>Dikarya</taxon>
        <taxon>Ascomycota</taxon>
        <taxon>Pezizomycotina</taxon>
        <taxon>Dothideomycetes</taxon>
        <taxon>Pleosporomycetidae</taxon>
        <taxon>Pleosporales</taxon>
        <taxon>Pleosporineae</taxon>
        <taxon>Pleosporaceae</taxon>
        <taxon>Bipolaris</taxon>
    </lineage>
</organism>
<accession>W6YRT1</accession>
<dbReference type="HOGENOM" id="CLU_2412944_0_0_1"/>
<dbReference type="KEGG" id="bor:COCMIDRAFT_109459"/>
<proteinExistence type="predicted"/>
<keyword evidence="2" id="KW-1185">Reference proteome</keyword>
<reference evidence="1 2" key="1">
    <citation type="journal article" date="2013" name="PLoS Genet.">
        <title>Comparative genome structure, secondary metabolite, and effector coding capacity across Cochliobolus pathogens.</title>
        <authorList>
            <person name="Condon B.J."/>
            <person name="Leng Y."/>
            <person name="Wu D."/>
            <person name="Bushley K.E."/>
            <person name="Ohm R.A."/>
            <person name="Otillar R."/>
            <person name="Martin J."/>
            <person name="Schackwitz W."/>
            <person name="Grimwood J."/>
            <person name="MohdZainudin N."/>
            <person name="Xue C."/>
            <person name="Wang R."/>
            <person name="Manning V.A."/>
            <person name="Dhillon B."/>
            <person name="Tu Z.J."/>
            <person name="Steffenson B.J."/>
            <person name="Salamov A."/>
            <person name="Sun H."/>
            <person name="Lowry S."/>
            <person name="LaButti K."/>
            <person name="Han J."/>
            <person name="Copeland A."/>
            <person name="Lindquist E."/>
            <person name="Barry K."/>
            <person name="Schmutz J."/>
            <person name="Baker S.E."/>
            <person name="Ciuffetti L.M."/>
            <person name="Grigoriev I.V."/>
            <person name="Zhong S."/>
            <person name="Turgeon B.G."/>
        </authorList>
    </citation>
    <scope>NUCLEOTIDE SEQUENCE [LARGE SCALE GENOMIC DNA]</scope>
    <source>
        <strain evidence="1 2">ATCC 44560</strain>
    </source>
</reference>
<evidence type="ECO:0000313" key="1">
    <source>
        <dbReference type="EMBL" id="EUC40183.1"/>
    </source>
</evidence>
<protein>
    <submittedName>
        <fullName evidence="1">Uncharacterized protein</fullName>
    </submittedName>
</protein>
<gene>
    <name evidence="1" type="ORF">COCMIDRAFT_109459</name>
</gene>
<evidence type="ECO:0000313" key="2">
    <source>
        <dbReference type="Proteomes" id="UP000054032"/>
    </source>
</evidence>
<dbReference type="AlphaFoldDB" id="W6YRT1"/>